<evidence type="ECO:0000313" key="2">
    <source>
        <dbReference type="Proteomes" id="UP001064048"/>
    </source>
</evidence>
<dbReference type="EMBL" id="CM046131">
    <property type="protein sequence ID" value="KAI8430776.1"/>
    <property type="molecule type" value="Genomic_DNA"/>
</dbReference>
<dbReference type="Proteomes" id="UP001064048">
    <property type="component" value="Chromosome Z"/>
</dbReference>
<protein>
    <submittedName>
        <fullName evidence="1">Uncharacterized protein</fullName>
    </submittedName>
</protein>
<name>A0ACC0K300_CHOFU</name>
<organism evidence="1 2">
    <name type="scientific">Choristoneura fumiferana</name>
    <name type="common">Spruce budworm moth</name>
    <name type="synonym">Archips fumiferana</name>
    <dbReference type="NCBI Taxonomy" id="7141"/>
    <lineage>
        <taxon>Eukaryota</taxon>
        <taxon>Metazoa</taxon>
        <taxon>Ecdysozoa</taxon>
        <taxon>Arthropoda</taxon>
        <taxon>Hexapoda</taxon>
        <taxon>Insecta</taxon>
        <taxon>Pterygota</taxon>
        <taxon>Neoptera</taxon>
        <taxon>Endopterygota</taxon>
        <taxon>Lepidoptera</taxon>
        <taxon>Glossata</taxon>
        <taxon>Ditrysia</taxon>
        <taxon>Tortricoidea</taxon>
        <taxon>Tortricidae</taxon>
        <taxon>Tortricinae</taxon>
        <taxon>Choristoneura</taxon>
    </lineage>
</organism>
<sequence>MGNKKEKKDTKKQNGSREANMEALVDDAEAMAIGMFVSIAISLILCMSSVALINWSALRQEHDEAERRNG</sequence>
<accession>A0ACC0K300</accession>
<evidence type="ECO:0000313" key="1">
    <source>
        <dbReference type="EMBL" id="KAI8430776.1"/>
    </source>
</evidence>
<keyword evidence="2" id="KW-1185">Reference proteome</keyword>
<proteinExistence type="predicted"/>
<comment type="caution">
    <text evidence="1">The sequence shown here is derived from an EMBL/GenBank/DDBJ whole genome shotgun (WGS) entry which is preliminary data.</text>
</comment>
<reference evidence="1 2" key="1">
    <citation type="journal article" date="2022" name="Genome Biol. Evol.">
        <title>The Spruce Budworm Genome: Reconstructing the Evolutionary History of Antifreeze Proteins.</title>
        <authorList>
            <person name="Beliveau C."/>
            <person name="Gagne P."/>
            <person name="Picq S."/>
            <person name="Vernygora O."/>
            <person name="Keeling C.I."/>
            <person name="Pinkney K."/>
            <person name="Doucet D."/>
            <person name="Wen F."/>
            <person name="Johnston J.S."/>
            <person name="Maaroufi H."/>
            <person name="Boyle B."/>
            <person name="Laroche J."/>
            <person name="Dewar K."/>
            <person name="Juretic N."/>
            <person name="Blackburn G."/>
            <person name="Nisole A."/>
            <person name="Brunet B."/>
            <person name="Brandao M."/>
            <person name="Lumley L."/>
            <person name="Duan J."/>
            <person name="Quan G."/>
            <person name="Lucarotti C.J."/>
            <person name="Roe A.D."/>
            <person name="Sperling F.A.H."/>
            <person name="Levesque R.C."/>
            <person name="Cusson M."/>
        </authorList>
    </citation>
    <scope>NUCLEOTIDE SEQUENCE [LARGE SCALE GENOMIC DNA]</scope>
    <source>
        <strain evidence="1">Glfc:IPQL:Cfum</strain>
    </source>
</reference>
<gene>
    <name evidence="1" type="ORF">MSG28_000938</name>
</gene>